<dbReference type="Pfam" id="PF11305">
    <property type="entry name" value="DUF3107"/>
    <property type="match status" value="1"/>
</dbReference>
<dbReference type="Proteomes" id="UP001597326">
    <property type="component" value="Unassembled WGS sequence"/>
</dbReference>
<evidence type="ECO:0000313" key="2">
    <source>
        <dbReference type="Proteomes" id="UP001597326"/>
    </source>
</evidence>
<keyword evidence="2" id="KW-1185">Reference proteome</keyword>
<name>A0ABW4RRU4_9ACTN</name>
<organism evidence="1 2">
    <name type="scientific">Luteococcus peritonei</name>
    <dbReference type="NCBI Taxonomy" id="88874"/>
    <lineage>
        <taxon>Bacteria</taxon>
        <taxon>Bacillati</taxon>
        <taxon>Actinomycetota</taxon>
        <taxon>Actinomycetes</taxon>
        <taxon>Propionibacteriales</taxon>
        <taxon>Propionibacteriaceae</taxon>
        <taxon>Luteococcus</taxon>
    </lineage>
</organism>
<dbReference type="RefSeq" id="WP_343875127.1">
    <property type="nucleotide sequence ID" value="NZ_BAAAIX010000028.1"/>
</dbReference>
<dbReference type="EMBL" id="JBHUFZ010000005">
    <property type="protein sequence ID" value="MFD1888887.1"/>
    <property type="molecule type" value="Genomic_DNA"/>
</dbReference>
<protein>
    <submittedName>
        <fullName evidence="1">DUF3107 domain-containing protein</fullName>
    </submittedName>
</protein>
<proteinExistence type="predicted"/>
<reference evidence="2" key="1">
    <citation type="journal article" date="2019" name="Int. J. Syst. Evol. Microbiol.">
        <title>The Global Catalogue of Microorganisms (GCM) 10K type strain sequencing project: providing services to taxonomists for standard genome sequencing and annotation.</title>
        <authorList>
            <consortium name="The Broad Institute Genomics Platform"/>
            <consortium name="The Broad Institute Genome Sequencing Center for Infectious Disease"/>
            <person name="Wu L."/>
            <person name="Ma J."/>
        </authorList>
    </citation>
    <scope>NUCLEOTIDE SEQUENCE [LARGE SCALE GENOMIC DNA]</scope>
    <source>
        <strain evidence="2">CAIM 431</strain>
    </source>
</reference>
<dbReference type="InterPro" id="IPR021456">
    <property type="entry name" value="DUF3107"/>
</dbReference>
<sequence length="74" mass="8045">MEIKIGVNNIPREVSIDAQASADEVEQALRTAITENGLLVLTDEKGRKVMVPANQIGYLDLGQEHSRPVGFGKL</sequence>
<accession>A0ABW4RRU4</accession>
<evidence type="ECO:0000313" key="1">
    <source>
        <dbReference type="EMBL" id="MFD1888887.1"/>
    </source>
</evidence>
<gene>
    <name evidence="1" type="ORF">ACFSCS_01630</name>
</gene>
<comment type="caution">
    <text evidence="1">The sequence shown here is derived from an EMBL/GenBank/DDBJ whole genome shotgun (WGS) entry which is preliminary data.</text>
</comment>